<name>A0AAV2R3P7_MEGNR</name>
<proteinExistence type="predicted"/>
<dbReference type="Proteomes" id="UP001497623">
    <property type="component" value="Unassembled WGS sequence"/>
</dbReference>
<organism evidence="2 3">
    <name type="scientific">Meganyctiphanes norvegica</name>
    <name type="common">Northern krill</name>
    <name type="synonym">Thysanopoda norvegica</name>
    <dbReference type="NCBI Taxonomy" id="48144"/>
    <lineage>
        <taxon>Eukaryota</taxon>
        <taxon>Metazoa</taxon>
        <taxon>Ecdysozoa</taxon>
        <taxon>Arthropoda</taxon>
        <taxon>Crustacea</taxon>
        <taxon>Multicrustacea</taxon>
        <taxon>Malacostraca</taxon>
        <taxon>Eumalacostraca</taxon>
        <taxon>Eucarida</taxon>
        <taxon>Euphausiacea</taxon>
        <taxon>Euphausiidae</taxon>
        <taxon>Meganyctiphanes</taxon>
    </lineage>
</organism>
<evidence type="ECO:0000256" key="1">
    <source>
        <dbReference type="SAM" id="MobiDB-lite"/>
    </source>
</evidence>
<evidence type="ECO:0000313" key="2">
    <source>
        <dbReference type="EMBL" id="CAL4114105.1"/>
    </source>
</evidence>
<dbReference type="AlphaFoldDB" id="A0AAV2R3P7"/>
<gene>
    <name evidence="2" type="ORF">MNOR_LOCUS20297</name>
</gene>
<sequence length="411" mass="47446">MTDTTGPDWGSENYSNVENQDLLKANVRFKNIFIVDKNKPVQFSVWNDNNEKKIFAKWTSDEPYTSGSSIHSLETLKNGTYMADDEMEDGEIIDEDEHSSEIMDDSVPIESIIGNKPRLNKKQTVEDLLIQELFMIDLVKELYTEEERKEKLKRHMAELISQAKRMIQFLEIKPCCKSSSPLSQYPNEEMEDGEICGYEGQYEGSAEKGILKDKNYKKTMYGLRNKYDGKEYSGCQSTQLPQGGRKHRVRRRRHRSNGKTRWDSHGPMPEMYGYGLVRNRQTSRQGITELGGLQGTQLPESRIPTFDEHDLEDNFKETNLDQYPDINNISVVLNVPHNSRGYKCTNHSNKQNISNSISKYTEEGLWSENRTVIRCKCCLGKGHTANDCKSTKWCWYCMNASHDGNFCIQFL</sequence>
<accession>A0AAV2R3P7</accession>
<reference evidence="2 3" key="1">
    <citation type="submission" date="2024-05" db="EMBL/GenBank/DDBJ databases">
        <authorList>
            <person name="Wallberg A."/>
        </authorList>
    </citation>
    <scope>NUCLEOTIDE SEQUENCE [LARGE SCALE GENOMIC DNA]</scope>
</reference>
<keyword evidence="3" id="KW-1185">Reference proteome</keyword>
<comment type="caution">
    <text evidence="2">The sequence shown here is derived from an EMBL/GenBank/DDBJ whole genome shotgun (WGS) entry which is preliminary data.</text>
</comment>
<evidence type="ECO:0008006" key="4">
    <source>
        <dbReference type="Google" id="ProtNLM"/>
    </source>
</evidence>
<evidence type="ECO:0000313" key="3">
    <source>
        <dbReference type="Proteomes" id="UP001497623"/>
    </source>
</evidence>
<feature type="region of interest" description="Disordered" evidence="1">
    <location>
        <begin position="232"/>
        <end position="269"/>
    </location>
</feature>
<protein>
    <recommendedName>
        <fullName evidence="4">CCHC-type domain-containing protein</fullName>
    </recommendedName>
</protein>
<dbReference type="EMBL" id="CAXKWB010015593">
    <property type="protein sequence ID" value="CAL4114105.1"/>
    <property type="molecule type" value="Genomic_DNA"/>
</dbReference>
<feature type="compositionally biased region" description="Basic residues" evidence="1">
    <location>
        <begin position="244"/>
        <end position="258"/>
    </location>
</feature>